<evidence type="ECO:0008006" key="9">
    <source>
        <dbReference type="Google" id="ProtNLM"/>
    </source>
</evidence>
<gene>
    <name evidence="7" type="ORF">FA727_18970</name>
</gene>
<feature type="transmembrane region" description="Helical" evidence="6">
    <location>
        <begin position="469"/>
        <end position="489"/>
    </location>
</feature>
<keyword evidence="8" id="KW-1185">Reference proteome</keyword>
<feature type="transmembrane region" description="Helical" evidence="6">
    <location>
        <begin position="53"/>
        <end position="71"/>
    </location>
</feature>
<feature type="transmembrane region" description="Helical" evidence="6">
    <location>
        <begin position="343"/>
        <end position="364"/>
    </location>
</feature>
<keyword evidence="2" id="KW-1003">Cell membrane</keyword>
<dbReference type="RefSeq" id="WP_136833103.1">
    <property type="nucleotide sequence ID" value="NZ_SWBM01000005.1"/>
</dbReference>
<protein>
    <recommendedName>
        <fullName evidence="9">Membrane protein involved in the export of O-antigen and teichoic acid</fullName>
    </recommendedName>
</protein>
<evidence type="ECO:0000256" key="6">
    <source>
        <dbReference type="SAM" id="Phobius"/>
    </source>
</evidence>
<evidence type="ECO:0000256" key="2">
    <source>
        <dbReference type="ARBA" id="ARBA00022475"/>
    </source>
</evidence>
<dbReference type="AlphaFoldDB" id="A0A4U1D064"/>
<sequence>MKNKKQLSVNLLANIMSFSIGIGVSFLLTPFLIKHIGKEAFGFYPLANNFVAYINLLVIALNSMAARFIMLEVMKKDFAKANIYFNSVFFSNIIMICLLFIPLCLIVFFIESFLDIPVGLEGEVKTLFIFIFLTFLISVLGSVFSVAPISMNRIDLDSYQKIIQSGLRAVLFIALFALFAPSIIYVGIVSFSVSVIGSIIAIYYTKRLLPKIHLSFSYFNKTVVKELLSSGVWGSFNHLSVILLTGLDLLIANIFFGAAKAGEYSIAQTVPIFIASLIGMLVSVFVPPLAARFAKNDVNGLVSEIKFSSKVLGILISVPISGFIVFGDVFYRLWVPSEDADYLHLLSIIMMGPYLINGSINVLFNVNTILNKVKVPSIMLFVTGIINVPLVFLLINFTNLGLLGIAISSTSLSVIRNSIFTPIYPALCLGRKWSTFYGLIIRNLGAMSLLVFLFYCIKGIVHINQWTDLVAISCACALIGYITSVLITLNRHDLRGIKEMLITKLFRKDQSKGEYKRSI</sequence>
<evidence type="ECO:0000256" key="3">
    <source>
        <dbReference type="ARBA" id="ARBA00022692"/>
    </source>
</evidence>
<feature type="transmembrane region" description="Helical" evidence="6">
    <location>
        <begin position="376"/>
        <end position="395"/>
    </location>
</feature>
<dbReference type="GO" id="GO:0005886">
    <property type="term" value="C:plasma membrane"/>
    <property type="evidence" value="ECO:0007669"/>
    <property type="project" value="UniProtKB-SubCell"/>
</dbReference>
<evidence type="ECO:0000256" key="4">
    <source>
        <dbReference type="ARBA" id="ARBA00022989"/>
    </source>
</evidence>
<feature type="transmembrane region" description="Helical" evidence="6">
    <location>
        <begin position="12"/>
        <end position="33"/>
    </location>
</feature>
<feature type="transmembrane region" description="Helical" evidence="6">
    <location>
        <begin position="83"/>
        <end position="108"/>
    </location>
</feature>
<organism evidence="7 8">
    <name type="scientific">Robertmurraya kyonggiensis</name>
    <dbReference type="NCBI Taxonomy" id="1037680"/>
    <lineage>
        <taxon>Bacteria</taxon>
        <taxon>Bacillati</taxon>
        <taxon>Bacillota</taxon>
        <taxon>Bacilli</taxon>
        <taxon>Bacillales</taxon>
        <taxon>Bacillaceae</taxon>
        <taxon>Robertmurraya</taxon>
    </lineage>
</organism>
<reference evidence="7 8" key="1">
    <citation type="journal article" date="2011" name="J. Microbiol.">
        <title>Bacillus kyonggiensis sp. nov., isolated from soil of a lettuce field.</title>
        <authorList>
            <person name="Dong K."/>
            <person name="Lee S."/>
        </authorList>
    </citation>
    <scope>NUCLEOTIDE SEQUENCE [LARGE SCALE GENOMIC DNA]</scope>
    <source>
        <strain evidence="7 8">NB22</strain>
    </source>
</reference>
<keyword evidence="3 6" id="KW-0812">Transmembrane</keyword>
<dbReference type="InterPro" id="IPR050833">
    <property type="entry name" value="Poly_Biosynth_Transport"/>
</dbReference>
<evidence type="ECO:0000256" key="5">
    <source>
        <dbReference type="ARBA" id="ARBA00023136"/>
    </source>
</evidence>
<proteinExistence type="predicted"/>
<evidence type="ECO:0000313" key="7">
    <source>
        <dbReference type="EMBL" id="TKC15501.1"/>
    </source>
</evidence>
<evidence type="ECO:0000256" key="1">
    <source>
        <dbReference type="ARBA" id="ARBA00004651"/>
    </source>
</evidence>
<keyword evidence="5 6" id="KW-0472">Membrane</keyword>
<feature type="transmembrane region" description="Helical" evidence="6">
    <location>
        <begin position="270"/>
        <end position="291"/>
    </location>
</feature>
<dbReference type="OrthoDB" id="109075at2"/>
<keyword evidence="4 6" id="KW-1133">Transmembrane helix</keyword>
<feature type="transmembrane region" description="Helical" evidence="6">
    <location>
        <begin position="311"/>
        <end position="331"/>
    </location>
</feature>
<dbReference type="InterPro" id="IPR002797">
    <property type="entry name" value="Polysacc_synth"/>
</dbReference>
<dbReference type="Proteomes" id="UP000307756">
    <property type="component" value="Unassembled WGS sequence"/>
</dbReference>
<dbReference type="PANTHER" id="PTHR30250:SF26">
    <property type="entry name" value="PSMA PROTEIN"/>
    <property type="match status" value="1"/>
</dbReference>
<evidence type="ECO:0000313" key="8">
    <source>
        <dbReference type="Proteomes" id="UP000307756"/>
    </source>
</evidence>
<feature type="transmembrane region" description="Helical" evidence="6">
    <location>
        <begin position="170"/>
        <end position="203"/>
    </location>
</feature>
<feature type="transmembrane region" description="Helical" evidence="6">
    <location>
        <begin position="128"/>
        <end position="149"/>
    </location>
</feature>
<accession>A0A4U1D064</accession>
<dbReference type="Pfam" id="PF01943">
    <property type="entry name" value="Polysacc_synt"/>
    <property type="match status" value="1"/>
</dbReference>
<comment type="subcellular location">
    <subcellularLocation>
        <location evidence="1">Cell membrane</location>
        <topology evidence="1">Multi-pass membrane protein</topology>
    </subcellularLocation>
</comment>
<feature type="transmembrane region" description="Helical" evidence="6">
    <location>
        <begin position="436"/>
        <end position="457"/>
    </location>
</feature>
<comment type="caution">
    <text evidence="7">The sequence shown here is derived from an EMBL/GenBank/DDBJ whole genome shotgun (WGS) entry which is preliminary data.</text>
</comment>
<name>A0A4U1D064_9BACI</name>
<dbReference type="EMBL" id="SWBM01000005">
    <property type="protein sequence ID" value="TKC15501.1"/>
    <property type="molecule type" value="Genomic_DNA"/>
</dbReference>
<feature type="transmembrane region" description="Helical" evidence="6">
    <location>
        <begin position="236"/>
        <end position="258"/>
    </location>
</feature>
<dbReference type="PANTHER" id="PTHR30250">
    <property type="entry name" value="PST FAMILY PREDICTED COLANIC ACID TRANSPORTER"/>
    <property type="match status" value="1"/>
</dbReference>